<evidence type="ECO:0000313" key="2">
    <source>
        <dbReference type="Proteomes" id="UP000006420"/>
    </source>
</evidence>
<organism evidence="1 2">
    <name type="scientific">Dysgonomonas mossii DSM 22836</name>
    <dbReference type="NCBI Taxonomy" id="742767"/>
    <lineage>
        <taxon>Bacteria</taxon>
        <taxon>Pseudomonadati</taxon>
        <taxon>Bacteroidota</taxon>
        <taxon>Bacteroidia</taxon>
        <taxon>Bacteroidales</taxon>
        <taxon>Dysgonomonadaceae</taxon>
        <taxon>Dysgonomonas</taxon>
    </lineage>
</organism>
<dbReference type="Proteomes" id="UP000006420">
    <property type="component" value="Unassembled WGS sequence"/>
</dbReference>
<dbReference type="AlphaFoldDB" id="F8X046"/>
<keyword evidence="2" id="KW-1185">Reference proteome</keyword>
<sequence length="49" mass="5835">MGIFYIKREGKMTLFRMSIKKNLYRIRKQTSPTQAEITITTSHIEMKIT</sequence>
<comment type="caution">
    <text evidence="1">The sequence shown here is derived from an EMBL/GenBank/DDBJ whole genome shotgun (WGS) entry which is preliminary data.</text>
</comment>
<protein>
    <submittedName>
        <fullName evidence="1">Uncharacterized protein</fullName>
    </submittedName>
</protein>
<dbReference type="STRING" id="742767.HMPREF9456_01808"/>
<proteinExistence type="predicted"/>
<reference evidence="1 2" key="1">
    <citation type="submission" date="2011-04" db="EMBL/GenBank/DDBJ databases">
        <title>The Genome Sequence of Dysgonomonas mossii DSM 22836.</title>
        <authorList>
            <consortium name="The Broad Institute Genome Sequencing Platform"/>
            <person name="Earl A."/>
            <person name="Ward D."/>
            <person name="Feldgarden M."/>
            <person name="Gevers D."/>
            <person name="Pudlo N."/>
            <person name="Martens E."/>
            <person name="Allen-Vercoe E."/>
            <person name="Young S.K."/>
            <person name="Zeng Q."/>
            <person name="Gargeya S."/>
            <person name="Fitzgerald M."/>
            <person name="Haas B."/>
            <person name="Abouelleil A."/>
            <person name="Alvarado L."/>
            <person name="Arachchi H.M."/>
            <person name="Berlin A."/>
            <person name="Brown A."/>
            <person name="Chapman S.B."/>
            <person name="Chen Z."/>
            <person name="Dunbar C."/>
            <person name="Freedman E."/>
            <person name="Gearin G."/>
            <person name="Gellesch M."/>
            <person name="Goldberg J."/>
            <person name="Griggs A."/>
            <person name="Gujja S."/>
            <person name="Heiman D."/>
            <person name="Howarth C."/>
            <person name="Larson L."/>
            <person name="Lui A."/>
            <person name="MacDonald P.J.P."/>
            <person name="Mehta T."/>
            <person name="Montmayeur A."/>
            <person name="Murphy C."/>
            <person name="Neiman D."/>
            <person name="Pearson M."/>
            <person name="Priest M."/>
            <person name="Roberts A."/>
            <person name="Saif S."/>
            <person name="Shea T."/>
            <person name="Shenoy N."/>
            <person name="Sisk P."/>
            <person name="Stolte C."/>
            <person name="Sykes S."/>
            <person name="Yandava C."/>
            <person name="Wortman J."/>
            <person name="Nusbaum C."/>
            <person name="Birren B."/>
        </authorList>
    </citation>
    <scope>NUCLEOTIDE SEQUENCE [LARGE SCALE GENOMIC DNA]</scope>
    <source>
        <strain evidence="1 2">DSM 22836</strain>
    </source>
</reference>
<dbReference type="HOGENOM" id="CLU_3135018_0_0_10"/>
<accession>F8X046</accession>
<evidence type="ECO:0000313" key="1">
    <source>
        <dbReference type="EMBL" id="EGK03741.1"/>
    </source>
</evidence>
<dbReference type="EMBL" id="ADLW01000006">
    <property type="protein sequence ID" value="EGK03741.1"/>
    <property type="molecule type" value="Genomic_DNA"/>
</dbReference>
<gene>
    <name evidence="1" type="ORF">HMPREF9456_01808</name>
</gene>
<name>F8X046_9BACT</name>